<evidence type="ECO:0000313" key="2">
    <source>
        <dbReference type="EMBL" id="QTD50893.1"/>
    </source>
</evidence>
<dbReference type="EMBL" id="CP071793">
    <property type="protein sequence ID" value="QTD50893.1"/>
    <property type="molecule type" value="Genomic_DNA"/>
</dbReference>
<dbReference type="AlphaFoldDB" id="A0A8A4TMW8"/>
<sequence length="135" mass="15333">MLWRYFADLSGVKIALWCYLIWYLNVLSRYFDADPKLWLTSLGISFIVGFANNLNAMTAGQKSLEKKRPSLWVAFRFFLAPFCVSSFAAMVKGQGFFLVFPPTFRENATGLAACLAFVALIMGSRYRKRHPPNAT</sequence>
<keyword evidence="1" id="KW-0812">Transmembrane</keyword>
<organism evidence="2 3">
    <name type="scientific">Sulfidibacter corallicola</name>
    <dbReference type="NCBI Taxonomy" id="2818388"/>
    <lineage>
        <taxon>Bacteria</taxon>
        <taxon>Pseudomonadati</taxon>
        <taxon>Acidobacteriota</taxon>
        <taxon>Holophagae</taxon>
        <taxon>Acanthopleuribacterales</taxon>
        <taxon>Acanthopleuribacteraceae</taxon>
        <taxon>Sulfidibacter</taxon>
    </lineage>
</organism>
<name>A0A8A4TMW8_SULCO</name>
<keyword evidence="3" id="KW-1185">Reference proteome</keyword>
<feature type="transmembrane region" description="Helical" evidence="1">
    <location>
        <begin position="37"/>
        <end position="57"/>
    </location>
</feature>
<feature type="transmembrane region" description="Helical" evidence="1">
    <location>
        <begin position="69"/>
        <end position="88"/>
    </location>
</feature>
<feature type="transmembrane region" description="Helical" evidence="1">
    <location>
        <begin position="108"/>
        <end position="126"/>
    </location>
</feature>
<dbReference type="Proteomes" id="UP000663929">
    <property type="component" value="Chromosome"/>
</dbReference>
<dbReference type="RefSeq" id="WP_237381034.1">
    <property type="nucleotide sequence ID" value="NZ_CP071793.1"/>
</dbReference>
<keyword evidence="1" id="KW-0472">Membrane</keyword>
<keyword evidence="1" id="KW-1133">Transmembrane helix</keyword>
<feature type="transmembrane region" description="Helical" evidence="1">
    <location>
        <begin position="12"/>
        <end position="31"/>
    </location>
</feature>
<proteinExistence type="predicted"/>
<gene>
    <name evidence="2" type="ORF">J3U87_00360</name>
</gene>
<reference evidence="2" key="1">
    <citation type="submission" date="2021-03" db="EMBL/GenBank/DDBJ databases">
        <title>Acanthopleuribacteraceae sp. M133.</title>
        <authorList>
            <person name="Wang G."/>
        </authorList>
    </citation>
    <scope>NUCLEOTIDE SEQUENCE</scope>
    <source>
        <strain evidence="2">M133</strain>
    </source>
</reference>
<evidence type="ECO:0000313" key="3">
    <source>
        <dbReference type="Proteomes" id="UP000663929"/>
    </source>
</evidence>
<dbReference type="KEGG" id="scor:J3U87_00360"/>
<protein>
    <submittedName>
        <fullName evidence="2">Uncharacterized protein</fullName>
    </submittedName>
</protein>
<evidence type="ECO:0000256" key="1">
    <source>
        <dbReference type="SAM" id="Phobius"/>
    </source>
</evidence>
<accession>A0A8A4TMW8</accession>